<dbReference type="InterPro" id="IPR025638">
    <property type="entry name" value="DUF4336"/>
</dbReference>
<dbReference type="InterPro" id="IPR036866">
    <property type="entry name" value="RibonucZ/Hydroxyglut_hydro"/>
</dbReference>
<accession>A0AA38HC33</accession>
<feature type="region of interest" description="Disordered" evidence="1">
    <location>
        <begin position="1"/>
        <end position="23"/>
    </location>
</feature>
<dbReference type="GeneID" id="77732346"/>
<protein>
    <submittedName>
        <fullName evidence="2">Uncharacterized protein</fullName>
    </submittedName>
</protein>
<dbReference type="AlphaFoldDB" id="A0AA38HC33"/>
<evidence type="ECO:0000256" key="1">
    <source>
        <dbReference type="SAM" id="MobiDB-lite"/>
    </source>
</evidence>
<evidence type="ECO:0000313" key="3">
    <source>
        <dbReference type="Proteomes" id="UP001164286"/>
    </source>
</evidence>
<keyword evidence="3" id="KW-1185">Reference proteome</keyword>
<name>A0AA38HC33_9TREE</name>
<comment type="caution">
    <text evidence="2">The sequence shown here is derived from an EMBL/GenBank/DDBJ whole genome shotgun (WGS) entry which is preliminary data.</text>
</comment>
<dbReference type="Gene3D" id="3.60.15.10">
    <property type="entry name" value="Ribonuclease Z/Hydroxyacylglutathione hydrolase-like"/>
    <property type="match status" value="1"/>
</dbReference>
<proteinExistence type="predicted"/>
<feature type="compositionally biased region" description="Low complexity" evidence="1">
    <location>
        <begin position="1"/>
        <end position="11"/>
    </location>
</feature>
<dbReference type="PANTHER" id="PTHR33835">
    <property type="entry name" value="YALI0C07656P"/>
    <property type="match status" value="1"/>
</dbReference>
<organism evidence="2 3">
    <name type="scientific">Dioszegia hungarica</name>
    <dbReference type="NCBI Taxonomy" id="4972"/>
    <lineage>
        <taxon>Eukaryota</taxon>
        <taxon>Fungi</taxon>
        <taxon>Dikarya</taxon>
        <taxon>Basidiomycota</taxon>
        <taxon>Agaricomycotina</taxon>
        <taxon>Tremellomycetes</taxon>
        <taxon>Tremellales</taxon>
        <taxon>Bulleribasidiaceae</taxon>
        <taxon>Dioszegia</taxon>
    </lineage>
</organism>
<dbReference type="PANTHER" id="PTHR33835:SF1">
    <property type="entry name" value="METALLO-BETA-LACTAMASE DOMAIN-CONTAINING PROTEIN"/>
    <property type="match status" value="1"/>
</dbReference>
<evidence type="ECO:0000313" key="2">
    <source>
        <dbReference type="EMBL" id="KAI9636206.1"/>
    </source>
</evidence>
<dbReference type="RefSeq" id="XP_052945983.1">
    <property type="nucleotide sequence ID" value="XM_053093141.1"/>
</dbReference>
<feature type="compositionally biased region" description="Polar residues" evidence="1">
    <location>
        <begin position="12"/>
        <end position="21"/>
    </location>
</feature>
<dbReference type="Proteomes" id="UP001164286">
    <property type="component" value="Unassembled WGS sequence"/>
</dbReference>
<gene>
    <name evidence="2" type="ORF">MKK02DRAFT_44910</name>
</gene>
<sequence length="291" mass="31356">MSAPVSAPAPSHATSGQTVVNPISGHDLTAKQTAAHNYDEILKRSTNKDDKHVVVREVVPGIVTFSIPFARAGAVPIGGRSTAIRHGSGNVLIYVSSPHTPATAEILEGLGEVKWLVTPDGEHGISFEQYIQAYPNAMTIGVPRLKAKMPKVKWTGIFGEGGETQQYGFEDEMSIHRVSGHVNDELVLHHAPSGTLIQADMLFNLPPTEQYSRAGGIPGLMKMMGGGSTMSPDGWVHQKMAFGMAKDKDAFKKEIAPINALKWDRIIPCHGDVIETGGKVAWDKVWGKYSA</sequence>
<dbReference type="EMBL" id="JAKWFO010000005">
    <property type="protein sequence ID" value="KAI9636206.1"/>
    <property type="molecule type" value="Genomic_DNA"/>
</dbReference>
<reference evidence="2" key="1">
    <citation type="journal article" date="2022" name="G3 (Bethesda)">
        <title>High quality genome of the basidiomycete yeast Dioszegia hungarica PDD-24b-2 isolated from cloud water.</title>
        <authorList>
            <person name="Jarrige D."/>
            <person name="Haridas S."/>
            <person name="Bleykasten-Grosshans C."/>
            <person name="Joly M."/>
            <person name="Nadalig T."/>
            <person name="Sancelme M."/>
            <person name="Vuilleumier S."/>
            <person name="Grigoriev I.V."/>
            <person name="Amato P."/>
            <person name="Bringel F."/>
        </authorList>
    </citation>
    <scope>NUCLEOTIDE SEQUENCE</scope>
    <source>
        <strain evidence="2">PDD-24b-2</strain>
    </source>
</reference>
<dbReference type="SUPFAM" id="SSF56281">
    <property type="entry name" value="Metallo-hydrolase/oxidoreductase"/>
    <property type="match status" value="1"/>
</dbReference>